<dbReference type="Proteomes" id="UP000486351">
    <property type="component" value="Unassembled WGS sequence"/>
</dbReference>
<dbReference type="EMBL" id="QXFY01009863">
    <property type="protein sequence ID" value="KAE9261929.1"/>
    <property type="molecule type" value="Genomic_DNA"/>
</dbReference>
<comment type="caution">
    <text evidence="2">The sequence shown here is derived from an EMBL/GenBank/DDBJ whole genome shotgun (WGS) entry which is preliminary data.</text>
</comment>
<reference evidence="2 3" key="1">
    <citation type="submission" date="2018-09" db="EMBL/GenBank/DDBJ databases">
        <title>Genomic investigation of the strawberry pathogen Phytophthora fragariae indicates pathogenicity is determined by transcriptional variation in three key races.</title>
        <authorList>
            <person name="Adams T.M."/>
            <person name="Armitage A.D."/>
            <person name="Sobczyk M.K."/>
            <person name="Bates H.J."/>
            <person name="Dunwell J.M."/>
            <person name="Nellist C.F."/>
            <person name="Harrison R.J."/>
        </authorList>
    </citation>
    <scope>NUCLEOTIDE SEQUENCE [LARGE SCALE GENOMIC DNA]</scope>
    <source>
        <strain evidence="2 3">NOV-77</strain>
    </source>
</reference>
<gene>
    <name evidence="2" type="ORF">PF008_g32730</name>
</gene>
<accession>A0A6G0PZ46</accession>
<feature type="region of interest" description="Disordered" evidence="1">
    <location>
        <begin position="1"/>
        <end position="41"/>
    </location>
</feature>
<feature type="compositionally biased region" description="Basic and acidic residues" evidence="1">
    <location>
        <begin position="119"/>
        <end position="162"/>
    </location>
</feature>
<name>A0A6G0PZ46_9STRA</name>
<feature type="non-terminal residue" evidence="2">
    <location>
        <position position="1"/>
    </location>
</feature>
<feature type="compositionally biased region" description="Acidic residues" evidence="1">
    <location>
        <begin position="163"/>
        <end position="186"/>
    </location>
</feature>
<sequence length="186" mass="20169">LHTKARCSPSATPRPPAFSAPTPRPPAFPARPGASPRAKTPTRSCLLLSLRHAEAPALLAPRQDPCLSCTTGASFVRAVLLKRPNFHAGTQLAGPHTVRRSVGAMARTRNTDKIQKRLKEEERQAKAAAEEKKAAAEEKKVAAEEKKAAEENQAAKEKKAAAEEEESAEEEEESEEGEEDAEEEEE</sequence>
<protein>
    <submittedName>
        <fullName evidence="2">Uncharacterized protein</fullName>
    </submittedName>
</protein>
<evidence type="ECO:0000313" key="2">
    <source>
        <dbReference type="EMBL" id="KAE9261929.1"/>
    </source>
</evidence>
<evidence type="ECO:0000256" key="1">
    <source>
        <dbReference type="SAM" id="MobiDB-lite"/>
    </source>
</evidence>
<dbReference type="AlphaFoldDB" id="A0A6G0PZ46"/>
<proteinExistence type="predicted"/>
<feature type="non-terminal residue" evidence="2">
    <location>
        <position position="186"/>
    </location>
</feature>
<feature type="compositionally biased region" description="Pro residues" evidence="1">
    <location>
        <begin position="12"/>
        <end position="29"/>
    </location>
</feature>
<feature type="region of interest" description="Disordered" evidence="1">
    <location>
        <begin position="119"/>
        <end position="186"/>
    </location>
</feature>
<evidence type="ECO:0000313" key="3">
    <source>
        <dbReference type="Proteomes" id="UP000486351"/>
    </source>
</evidence>
<organism evidence="2 3">
    <name type="scientific">Phytophthora fragariae</name>
    <dbReference type="NCBI Taxonomy" id="53985"/>
    <lineage>
        <taxon>Eukaryota</taxon>
        <taxon>Sar</taxon>
        <taxon>Stramenopiles</taxon>
        <taxon>Oomycota</taxon>
        <taxon>Peronosporomycetes</taxon>
        <taxon>Peronosporales</taxon>
        <taxon>Peronosporaceae</taxon>
        <taxon>Phytophthora</taxon>
    </lineage>
</organism>